<evidence type="ECO:0000313" key="2">
    <source>
        <dbReference type="Proteomes" id="UP001054837"/>
    </source>
</evidence>
<keyword evidence="2" id="KW-1185">Reference proteome</keyword>
<protein>
    <submittedName>
        <fullName evidence="1">Uncharacterized protein</fullName>
    </submittedName>
</protein>
<reference evidence="1 2" key="1">
    <citation type="submission" date="2021-06" db="EMBL/GenBank/DDBJ databases">
        <title>Caerostris darwini draft genome.</title>
        <authorList>
            <person name="Kono N."/>
            <person name="Arakawa K."/>
        </authorList>
    </citation>
    <scope>NUCLEOTIDE SEQUENCE [LARGE SCALE GENOMIC DNA]</scope>
</reference>
<accession>A0AAV4SXR0</accession>
<gene>
    <name evidence="1" type="ORF">CDAR_421551</name>
</gene>
<name>A0AAV4SXR0_9ARAC</name>
<dbReference type="EMBL" id="BPLQ01008495">
    <property type="protein sequence ID" value="GIY37736.1"/>
    <property type="molecule type" value="Genomic_DNA"/>
</dbReference>
<evidence type="ECO:0000313" key="1">
    <source>
        <dbReference type="EMBL" id="GIY37736.1"/>
    </source>
</evidence>
<comment type="caution">
    <text evidence="1">The sequence shown here is derived from an EMBL/GenBank/DDBJ whole genome shotgun (WGS) entry which is preliminary data.</text>
</comment>
<dbReference type="Proteomes" id="UP001054837">
    <property type="component" value="Unassembled WGS sequence"/>
</dbReference>
<proteinExistence type="predicted"/>
<dbReference type="AlphaFoldDB" id="A0AAV4SXR0"/>
<organism evidence="1 2">
    <name type="scientific">Caerostris darwini</name>
    <dbReference type="NCBI Taxonomy" id="1538125"/>
    <lineage>
        <taxon>Eukaryota</taxon>
        <taxon>Metazoa</taxon>
        <taxon>Ecdysozoa</taxon>
        <taxon>Arthropoda</taxon>
        <taxon>Chelicerata</taxon>
        <taxon>Arachnida</taxon>
        <taxon>Araneae</taxon>
        <taxon>Araneomorphae</taxon>
        <taxon>Entelegynae</taxon>
        <taxon>Araneoidea</taxon>
        <taxon>Araneidae</taxon>
        <taxon>Caerostris</taxon>
    </lineage>
</organism>
<sequence>MFFQALSIIHSPSSKGKKMSISVSAFVVVSICSKTRQTLLRNDGYQCSGRPSLTLIYVRIDEWCQEVVLGFSSLAEGKWFEGRNSGLYMRNIEGH</sequence>